<proteinExistence type="predicted"/>
<dbReference type="PANTHER" id="PTHR23409">
    <property type="entry name" value="RIBONUCLEOSIDE-DIPHOSPHATE REDUCTASE SMALL CHAIN"/>
    <property type="match status" value="1"/>
</dbReference>
<evidence type="ECO:0000256" key="1">
    <source>
        <dbReference type="SAM" id="Phobius"/>
    </source>
</evidence>
<keyword evidence="1" id="KW-0812">Transmembrane</keyword>
<dbReference type="SUPFAM" id="SSF47240">
    <property type="entry name" value="Ferritin-like"/>
    <property type="match status" value="1"/>
</dbReference>
<dbReference type="GO" id="GO:0016491">
    <property type="term" value="F:oxidoreductase activity"/>
    <property type="evidence" value="ECO:0007669"/>
    <property type="project" value="InterPro"/>
</dbReference>
<feature type="transmembrane region" description="Helical" evidence="1">
    <location>
        <begin position="227"/>
        <end position="244"/>
    </location>
</feature>
<dbReference type="AlphaFoldDB" id="A0AAV7HP31"/>
<dbReference type="InterPro" id="IPR012348">
    <property type="entry name" value="RNR-like"/>
</dbReference>
<feature type="transmembrane region" description="Helical" evidence="1">
    <location>
        <begin position="189"/>
        <end position="207"/>
    </location>
</feature>
<evidence type="ECO:0000313" key="3">
    <source>
        <dbReference type="Proteomes" id="UP000775213"/>
    </source>
</evidence>
<name>A0AAV7HP31_DENCH</name>
<protein>
    <submittedName>
        <fullName evidence="2">Uncharacterized protein</fullName>
    </submittedName>
</protein>
<accession>A0AAV7HP31</accession>
<reference evidence="2 3" key="1">
    <citation type="journal article" date="2021" name="Hortic Res">
        <title>Chromosome-scale assembly of the Dendrobium chrysotoxum genome enhances the understanding of orchid evolution.</title>
        <authorList>
            <person name="Zhang Y."/>
            <person name="Zhang G.Q."/>
            <person name="Zhang D."/>
            <person name="Liu X.D."/>
            <person name="Xu X.Y."/>
            <person name="Sun W.H."/>
            <person name="Yu X."/>
            <person name="Zhu X."/>
            <person name="Wang Z.W."/>
            <person name="Zhao X."/>
            <person name="Zhong W.Y."/>
            <person name="Chen H."/>
            <person name="Yin W.L."/>
            <person name="Huang T."/>
            <person name="Niu S.C."/>
            <person name="Liu Z.J."/>
        </authorList>
    </citation>
    <scope>NUCLEOTIDE SEQUENCE [LARGE SCALE GENOMIC DNA]</scope>
    <source>
        <strain evidence="2">Lindl</strain>
    </source>
</reference>
<sequence>MFSICYPQIWEMYKKAKASFWTTEEVDLSQDLCHWDQSLKSDERHFITHVAFFAATDRIVIENLSDRICTKFSSLDLKLADGIVLIHGVAQTMHVVGKKMAFVWSCVLQCKFRQHPGISPVWGKCRELGLPTTLQERVCTRAPVVFPYHATRACIELTHLVVCLAPGSLLPCYKSAYRWFSGPPQTSKMGFWVIPLLVVSTAPGFLLPCYKSAYRWFSGPPQTPKMGFWVIPLLVVSTAPGFLLPCYKSAYRWFSGPSQTPKMGFWVIPLLVVGTAPGFLLPCYKSAYRWFSGSPQTPKMGFEFRNYTCAGLTVLMSRSGSRTIPTTLQERV</sequence>
<gene>
    <name evidence="2" type="ORF">IEQ34_000129</name>
</gene>
<dbReference type="GO" id="GO:0009263">
    <property type="term" value="P:deoxyribonucleotide biosynthetic process"/>
    <property type="evidence" value="ECO:0007669"/>
    <property type="project" value="InterPro"/>
</dbReference>
<dbReference type="Proteomes" id="UP000775213">
    <property type="component" value="Unassembled WGS sequence"/>
</dbReference>
<dbReference type="Pfam" id="PF00268">
    <property type="entry name" value="Ribonuc_red_sm"/>
    <property type="match status" value="1"/>
</dbReference>
<dbReference type="PANTHER" id="PTHR23409:SF18">
    <property type="entry name" value="RIBONUCLEOSIDE-DIPHOSPHATE REDUCTASE SUBUNIT M2"/>
    <property type="match status" value="1"/>
</dbReference>
<dbReference type="EMBL" id="JAGFBR010000001">
    <property type="protein sequence ID" value="KAH0470406.1"/>
    <property type="molecule type" value="Genomic_DNA"/>
</dbReference>
<dbReference type="InterPro" id="IPR000358">
    <property type="entry name" value="RNR_small_fam"/>
</dbReference>
<feature type="transmembrane region" description="Helical" evidence="1">
    <location>
        <begin position="264"/>
        <end position="284"/>
    </location>
</feature>
<organism evidence="2 3">
    <name type="scientific">Dendrobium chrysotoxum</name>
    <name type="common">Orchid</name>
    <dbReference type="NCBI Taxonomy" id="161865"/>
    <lineage>
        <taxon>Eukaryota</taxon>
        <taxon>Viridiplantae</taxon>
        <taxon>Streptophyta</taxon>
        <taxon>Embryophyta</taxon>
        <taxon>Tracheophyta</taxon>
        <taxon>Spermatophyta</taxon>
        <taxon>Magnoliopsida</taxon>
        <taxon>Liliopsida</taxon>
        <taxon>Asparagales</taxon>
        <taxon>Orchidaceae</taxon>
        <taxon>Epidendroideae</taxon>
        <taxon>Malaxideae</taxon>
        <taxon>Dendrobiinae</taxon>
        <taxon>Dendrobium</taxon>
    </lineage>
</organism>
<keyword evidence="1" id="KW-1133">Transmembrane helix</keyword>
<evidence type="ECO:0000313" key="2">
    <source>
        <dbReference type="EMBL" id="KAH0470406.1"/>
    </source>
</evidence>
<dbReference type="InterPro" id="IPR009078">
    <property type="entry name" value="Ferritin-like_SF"/>
</dbReference>
<comment type="caution">
    <text evidence="2">The sequence shown here is derived from an EMBL/GenBank/DDBJ whole genome shotgun (WGS) entry which is preliminary data.</text>
</comment>
<keyword evidence="1" id="KW-0472">Membrane</keyword>
<keyword evidence="3" id="KW-1185">Reference proteome</keyword>
<dbReference type="Gene3D" id="1.10.620.20">
    <property type="entry name" value="Ribonucleotide Reductase, subunit A"/>
    <property type="match status" value="1"/>
</dbReference>